<dbReference type="GO" id="GO:0016887">
    <property type="term" value="F:ATP hydrolysis activity"/>
    <property type="evidence" value="ECO:0007669"/>
    <property type="project" value="InterPro"/>
</dbReference>
<dbReference type="OrthoDB" id="311344at2"/>
<evidence type="ECO:0000259" key="6">
    <source>
        <dbReference type="PROSITE" id="PS50893"/>
    </source>
</evidence>
<gene>
    <name evidence="8" type="ORF">SAMN05421545_0602</name>
</gene>
<dbReference type="Pfam" id="PF00005">
    <property type="entry name" value="ABC_tran"/>
    <property type="match status" value="1"/>
</dbReference>
<name>A0A1N6TZW4_9BACT</name>
<keyword evidence="2 5" id="KW-0812">Transmembrane</keyword>
<dbReference type="PROSITE" id="PS50893">
    <property type="entry name" value="ABC_TRANSPORTER_2"/>
    <property type="match status" value="1"/>
</dbReference>
<evidence type="ECO:0000256" key="1">
    <source>
        <dbReference type="ARBA" id="ARBA00004651"/>
    </source>
</evidence>
<feature type="transmembrane region" description="Helical" evidence="5">
    <location>
        <begin position="29"/>
        <end position="56"/>
    </location>
</feature>
<proteinExistence type="predicted"/>
<protein>
    <submittedName>
        <fullName evidence="8">ABC-type bacteriocin/lantibiotic exporter, contains an N-terminal double-glycine peptidase domain</fullName>
    </submittedName>
</protein>
<sequence length="579" mass="65495">MSKAYKHKPLYTPMQRFWQLLAAEKREIVYLYIYAIVAGLISLSLPLGIQSIIAFISSGQITVSVVVLITLIVLGLLIVGGMQIMQLWLVEYIQQRIFARTAFDFAFRVPRLQSEALHRYYPPELMNRFFDTISLQKSMAKLLTDFTTSAIQIVFGLILLSFYHPYFIVFGMILVIVLIGILYFTSPRGIDTSITESKYKYKLVAWLQEMARSMNTFKLAGQSDLPTEKTNGFVTSYLKARKQHFRVLMTQYFSFVGFKTVITGGLLVLGAILVIQREINIGQFVASEIVIILIMTAVEKIIIKLDTIYDMLTSLDKLGQVTDMPLEEERGVAMPDRGQGLSIQVKNLRYQYPNVEEYAINGVSFDVLASERVCIAGFNRSGKSTLSQLLLGLYENYEGSIAYNNLSMRDLDKNSMRRLIGDNTSKEQVFDGTILENITLGIPNVPIEDVVWATDNVGLTEFIHELPDGLQTELTGGSIRLPASVSRKIIMARCLVLRPKMLLLDDFWGGMEKHEKLRLIQMLSSQEFSWTLLIISNDPEVMAICDRTLLLKGGQLVANGNYEEIRHSTPYQQLANLTV</sequence>
<dbReference type="Proteomes" id="UP000185924">
    <property type="component" value="Unassembled WGS sequence"/>
</dbReference>
<dbReference type="Gene3D" id="1.20.1560.10">
    <property type="entry name" value="ABC transporter type 1, transmembrane domain"/>
    <property type="match status" value="1"/>
</dbReference>
<evidence type="ECO:0000256" key="2">
    <source>
        <dbReference type="ARBA" id="ARBA00022692"/>
    </source>
</evidence>
<dbReference type="Gene3D" id="3.40.50.300">
    <property type="entry name" value="P-loop containing nucleotide triphosphate hydrolases"/>
    <property type="match status" value="1"/>
</dbReference>
<accession>A0A1N6TZW4</accession>
<dbReference type="GO" id="GO:0005886">
    <property type="term" value="C:plasma membrane"/>
    <property type="evidence" value="ECO:0007669"/>
    <property type="project" value="UniProtKB-SubCell"/>
</dbReference>
<dbReference type="PROSITE" id="PS50929">
    <property type="entry name" value="ABC_TM1F"/>
    <property type="match status" value="1"/>
</dbReference>
<feature type="transmembrane region" description="Helical" evidence="5">
    <location>
        <begin position="62"/>
        <end position="90"/>
    </location>
</feature>
<feature type="domain" description="ABC transmembrane type-1" evidence="7">
    <location>
        <begin position="33"/>
        <end position="310"/>
    </location>
</feature>
<dbReference type="InterPro" id="IPR003439">
    <property type="entry name" value="ABC_transporter-like_ATP-bd"/>
</dbReference>
<evidence type="ECO:0000256" key="5">
    <source>
        <dbReference type="SAM" id="Phobius"/>
    </source>
</evidence>
<feature type="transmembrane region" description="Helical" evidence="5">
    <location>
        <begin position="166"/>
        <end position="184"/>
    </location>
</feature>
<dbReference type="Pfam" id="PF00664">
    <property type="entry name" value="ABC_membrane"/>
    <property type="match status" value="1"/>
</dbReference>
<dbReference type="InterPro" id="IPR039421">
    <property type="entry name" value="Type_1_exporter"/>
</dbReference>
<dbReference type="GO" id="GO:0005524">
    <property type="term" value="F:ATP binding"/>
    <property type="evidence" value="ECO:0007669"/>
    <property type="project" value="InterPro"/>
</dbReference>
<dbReference type="RefSeq" id="WP_071530832.1">
    <property type="nucleotide sequence ID" value="NZ_FTNM01000001.1"/>
</dbReference>
<feature type="transmembrane region" description="Helical" evidence="5">
    <location>
        <begin position="142"/>
        <end position="160"/>
    </location>
</feature>
<evidence type="ECO:0000313" key="9">
    <source>
        <dbReference type="Proteomes" id="UP000185924"/>
    </source>
</evidence>
<reference evidence="9" key="1">
    <citation type="submission" date="2017-01" db="EMBL/GenBank/DDBJ databases">
        <authorList>
            <person name="Varghese N."/>
            <person name="Submissions S."/>
        </authorList>
    </citation>
    <scope>NUCLEOTIDE SEQUENCE [LARGE SCALE GENOMIC DNA]</scope>
    <source>
        <strain evidence="9">DM9</strain>
    </source>
</reference>
<feature type="domain" description="ABC transporter" evidence="6">
    <location>
        <begin position="343"/>
        <end position="578"/>
    </location>
</feature>
<evidence type="ECO:0000256" key="3">
    <source>
        <dbReference type="ARBA" id="ARBA00022989"/>
    </source>
</evidence>
<feature type="transmembrane region" description="Helical" evidence="5">
    <location>
        <begin position="252"/>
        <end position="275"/>
    </location>
</feature>
<dbReference type="InterPro" id="IPR036640">
    <property type="entry name" value="ABC1_TM_sf"/>
</dbReference>
<organism evidence="8 9">
    <name type="scientific">Pontibacter lucknowensis</name>
    <dbReference type="NCBI Taxonomy" id="1077936"/>
    <lineage>
        <taxon>Bacteria</taxon>
        <taxon>Pseudomonadati</taxon>
        <taxon>Bacteroidota</taxon>
        <taxon>Cytophagia</taxon>
        <taxon>Cytophagales</taxon>
        <taxon>Hymenobacteraceae</taxon>
        <taxon>Pontibacter</taxon>
    </lineage>
</organism>
<dbReference type="STRING" id="1077936.SAMN05421545_0602"/>
<keyword evidence="9" id="KW-1185">Reference proteome</keyword>
<evidence type="ECO:0000256" key="4">
    <source>
        <dbReference type="ARBA" id="ARBA00023136"/>
    </source>
</evidence>
<dbReference type="SUPFAM" id="SSF52540">
    <property type="entry name" value="P-loop containing nucleoside triphosphate hydrolases"/>
    <property type="match status" value="1"/>
</dbReference>
<keyword evidence="3 5" id="KW-1133">Transmembrane helix</keyword>
<dbReference type="AlphaFoldDB" id="A0A1N6TZW4"/>
<comment type="subcellular location">
    <subcellularLocation>
        <location evidence="1">Cell membrane</location>
        <topology evidence="1">Multi-pass membrane protein</topology>
    </subcellularLocation>
</comment>
<dbReference type="PANTHER" id="PTHR43394">
    <property type="entry name" value="ATP-DEPENDENT PERMEASE MDL1, MITOCHONDRIAL"/>
    <property type="match status" value="1"/>
</dbReference>
<keyword evidence="4 5" id="KW-0472">Membrane</keyword>
<dbReference type="PANTHER" id="PTHR43394:SF4">
    <property type="entry name" value="TOXIN SECRETION ABC TRANSPORTER ATP-BINDING PROTEIN"/>
    <property type="match status" value="1"/>
</dbReference>
<dbReference type="GO" id="GO:0015421">
    <property type="term" value="F:ABC-type oligopeptide transporter activity"/>
    <property type="evidence" value="ECO:0007669"/>
    <property type="project" value="TreeGrafter"/>
</dbReference>
<dbReference type="InterPro" id="IPR027417">
    <property type="entry name" value="P-loop_NTPase"/>
</dbReference>
<dbReference type="EMBL" id="FTNM01000001">
    <property type="protein sequence ID" value="SIQ58928.1"/>
    <property type="molecule type" value="Genomic_DNA"/>
</dbReference>
<dbReference type="InterPro" id="IPR011527">
    <property type="entry name" value="ABC1_TM_dom"/>
</dbReference>
<evidence type="ECO:0000313" key="8">
    <source>
        <dbReference type="EMBL" id="SIQ58928.1"/>
    </source>
</evidence>
<dbReference type="SUPFAM" id="SSF90123">
    <property type="entry name" value="ABC transporter transmembrane region"/>
    <property type="match status" value="1"/>
</dbReference>
<evidence type="ECO:0000259" key="7">
    <source>
        <dbReference type="PROSITE" id="PS50929"/>
    </source>
</evidence>